<evidence type="ECO:0000313" key="13">
    <source>
        <dbReference type="EMBL" id="EGG22030.1"/>
    </source>
</evidence>
<keyword evidence="9" id="KW-0378">Hydrolase</keyword>
<dbReference type="GeneID" id="14872948"/>
<dbReference type="GO" id="GO:0005737">
    <property type="term" value="C:cytoplasm"/>
    <property type="evidence" value="ECO:0007669"/>
    <property type="project" value="TreeGrafter"/>
</dbReference>
<dbReference type="InterPro" id="IPR011059">
    <property type="entry name" value="Metal-dep_hydrolase_composite"/>
</dbReference>
<evidence type="ECO:0000256" key="3">
    <source>
        <dbReference type="ARBA" id="ARBA00004968"/>
    </source>
</evidence>
<dbReference type="InterPro" id="IPR050138">
    <property type="entry name" value="DHOase/Allantoinase_Hydrolase"/>
</dbReference>
<dbReference type="GO" id="GO:0000256">
    <property type="term" value="P:allantoin catabolic process"/>
    <property type="evidence" value="ECO:0007669"/>
    <property type="project" value="UniProtKB-UniPathway"/>
</dbReference>
<comment type="subunit">
    <text evidence="5">Homotetramer.</text>
</comment>
<dbReference type="InterPro" id="IPR002195">
    <property type="entry name" value="Dihydroorotase_CS"/>
</dbReference>
<comment type="cofactor">
    <cofactor evidence="2">
        <name>Zn(2+)</name>
        <dbReference type="ChEBI" id="CHEBI:29105"/>
    </cofactor>
</comment>
<dbReference type="OMA" id="HICHVSH"/>
<evidence type="ECO:0000256" key="6">
    <source>
        <dbReference type="ARBA" id="ARBA00012863"/>
    </source>
</evidence>
<comment type="similarity">
    <text evidence="4">Belongs to the metallo-dependent hydrolases superfamily. Allantoinase family.</text>
</comment>
<evidence type="ECO:0000313" key="14">
    <source>
        <dbReference type="Proteomes" id="UP000007797"/>
    </source>
</evidence>
<dbReference type="KEGG" id="dfa:DFA_01919"/>
<evidence type="ECO:0000256" key="10">
    <source>
        <dbReference type="ARBA" id="ARBA00022833"/>
    </source>
</evidence>
<dbReference type="PANTHER" id="PTHR43668:SF2">
    <property type="entry name" value="ALLANTOINASE"/>
    <property type="match status" value="1"/>
</dbReference>
<dbReference type="Gene3D" id="1.10.3330.10">
    <property type="entry name" value="Oxo-4-hydroxy-4-carboxy-5-ureidoimidazoline decarboxylase"/>
    <property type="match status" value="1"/>
</dbReference>
<dbReference type="GO" id="GO:0050897">
    <property type="term" value="F:cobalt ion binding"/>
    <property type="evidence" value="ECO:0007669"/>
    <property type="project" value="InterPro"/>
</dbReference>
<dbReference type="RefSeq" id="XP_004359881.1">
    <property type="nucleotide sequence ID" value="XM_004359824.1"/>
</dbReference>
<protein>
    <recommendedName>
        <fullName evidence="6">allantoinase</fullName>
        <ecNumber evidence="6">3.5.2.5</ecNumber>
    </recommendedName>
</protein>
<keyword evidence="10" id="KW-0862">Zinc</keyword>
<evidence type="ECO:0000256" key="9">
    <source>
        <dbReference type="ARBA" id="ARBA00022801"/>
    </source>
</evidence>
<evidence type="ECO:0000256" key="1">
    <source>
        <dbReference type="ARBA" id="ARBA00001756"/>
    </source>
</evidence>
<dbReference type="Pfam" id="PF09349">
    <property type="entry name" value="OHCU_decarbox"/>
    <property type="match status" value="1"/>
</dbReference>
<evidence type="ECO:0000259" key="11">
    <source>
        <dbReference type="Pfam" id="PF01979"/>
    </source>
</evidence>
<dbReference type="Proteomes" id="UP000007797">
    <property type="component" value="Unassembled WGS sequence"/>
</dbReference>
<dbReference type="InterPro" id="IPR036778">
    <property type="entry name" value="OHCU_decarboxylase_sf"/>
</dbReference>
<dbReference type="Gene3D" id="3.20.20.140">
    <property type="entry name" value="Metal-dependent hydrolases"/>
    <property type="match status" value="1"/>
</dbReference>
<feature type="domain" description="Amidohydrolase-related" evidence="11">
    <location>
        <begin position="59"/>
        <end position="445"/>
    </location>
</feature>
<dbReference type="SUPFAM" id="SSF51338">
    <property type="entry name" value="Composite domain of metallo-dependent hydrolases"/>
    <property type="match status" value="1"/>
</dbReference>
<comment type="catalytic activity">
    <reaction evidence="1">
        <text>(S)-allantoin + H2O = allantoate + H(+)</text>
        <dbReference type="Rhea" id="RHEA:17029"/>
        <dbReference type="ChEBI" id="CHEBI:15377"/>
        <dbReference type="ChEBI" id="CHEBI:15378"/>
        <dbReference type="ChEBI" id="CHEBI:15678"/>
        <dbReference type="ChEBI" id="CHEBI:17536"/>
        <dbReference type="EC" id="3.5.2.5"/>
    </reaction>
</comment>
<name>F4PQS2_CACFS</name>
<evidence type="ECO:0000259" key="12">
    <source>
        <dbReference type="Pfam" id="PF09349"/>
    </source>
</evidence>
<dbReference type="SUPFAM" id="SSF158694">
    <property type="entry name" value="UraD-Like"/>
    <property type="match status" value="1"/>
</dbReference>
<dbReference type="Pfam" id="PF01979">
    <property type="entry name" value="Amidohydro_1"/>
    <property type="match status" value="1"/>
</dbReference>
<organism evidence="13 14">
    <name type="scientific">Cavenderia fasciculata</name>
    <name type="common">Slime mold</name>
    <name type="synonym">Dictyostelium fasciculatum</name>
    <dbReference type="NCBI Taxonomy" id="261658"/>
    <lineage>
        <taxon>Eukaryota</taxon>
        <taxon>Amoebozoa</taxon>
        <taxon>Evosea</taxon>
        <taxon>Eumycetozoa</taxon>
        <taxon>Dictyostelia</taxon>
        <taxon>Acytosteliales</taxon>
        <taxon>Cavenderiaceae</taxon>
        <taxon>Cavenderia</taxon>
    </lineage>
</organism>
<accession>F4PQS2</accession>
<evidence type="ECO:0000256" key="4">
    <source>
        <dbReference type="ARBA" id="ARBA00010368"/>
    </source>
</evidence>
<dbReference type="GO" id="GO:0004038">
    <property type="term" value="F:allantoinase activity"/>
    <property type="evidence" value="ECO:0007669"/>
    <property type="project" value="UniProtKB-EC"/>
</dbReference>
<dbReference type="InterPro" id="IPR006680">
    <property type="entry name" value="Amidohydro-rel"/>
</dbReference>
<dbReference type="AlphaFoldDB" id="F4PQS2"/>
<keyword evidence="7" id="KW-0659">Purine metabolism</keyword>
<dbReference type="GO" id="GO:0006145">
    <property type="term" value="P:purine nucleobase catabolic process"/>
    <property type="evidence" value="ECO:0007669"/>
    <property type="project" value="TreeGrafter"/>
</dbReference>
<dbReference type="FunFam" id="3.20.20.140:FF:000032">
    <property type="entry name" value="Allantoinase Dal1"/>
    <property type="match status" value="1"/>
</dbReference>
<dbReference type="SUPFAM" id="SSF51556">
    <property type="entry name" value="Metallo-dependent hydrolases"/>
    <property type="match status" value="1"/>
</dbReference>
<dbReference type="EC" id="3.5.2.5" evidence="6"/>
<evidence type="ECO:0000256" key="8">
    <source>
        <dbReference type="ARBA" id="ARBA00022723"/>
    </source>
</evidence>
<dbReference type="InterPro" id="IPR018020">
    <property type="entry name" value="OHCU_decarboxylase"/>
</dbReference>
<evidence type="ECO:0000256" key="2">
    <source>
        <dbReference type="ARBA" id="ARBA00001947"/>
    </source>
</evidence>
<dbReference type="EMBL" id="GL883010">
    <property type="protein sequence ID" value="EGG22030.1"/>
    <property type="molecule type" value="Genomic_DNA"/>
</dbReference>
<feature type="domain" description="Oxo-4-hydroxy-4-carboxy-5-ureidoimidazoline decarboxylase" evidence="12">
    <location>
        <begin position="485"/>
        <end position="644"/>
    </location>
</feature>
<gene>
    <name evidence="13" type="primary">allB1</name>
    <name evidence="13" type="ORF">DFA_01919</name>
</gene>
<dbReference type="OrthoDB" id="16559at2759"/>
<dbReference type="InterPro" id="IPR032466">
    <property type="entry name" value="Metal_Hydrolase"/>
</dbReference>
<dbReference type="UniPathway" id="UPA00395">
    <property type="reaction ID" value="UER00653"/>
</dbReference>
<dbReference type="PROSITE" id="PS00482">
    <property type="entry name" value="DIHYDROOROTASE_1"/>
    <property type="match status" value="1"/>
</dbReference>
<keyword evidence="14" id="KW-1185">Reference proteome</keyword>
<evidence type="ECO:0000256" key="7">
    <source>
        <dbReference type="ARBA" id="ARBA00022631"/>
    </source>
</evidence>
<sequence>MTIKQAIRGKKVLFAGEQTFRECTILIDQDGVISEIKEYQYVLPEGVELIRDCADNEVLMGGLVDSHVHVNEPGRTEWEGFHSATHAAAAGGVTTIIDMPLNSSPVTTSFDHLQTKIQSMEGKCFVDVGLLGGIVPGNLKEIKRMIVEGGVVGFKSFMVHSGIDDFEAVNQADIQAAMVVMEDLKQQKKDVVMMFHAEIAEPIDKACEGLKDSDPHAYSTFLASRPKESENQAIDLIIELTKVQQVRTHIVHLSSSDAIANLRKAIVEDKLPITAETTFHYLFFESEKIPDGNTLYKCCPPIRESENRDELWKALDEDIVGLVVSDHSPCTINLKLLESGDFMKAWGGISSLQLGLSIVWTECKKRGIPMYRLTEWMSDAPARLVNLNDKKGSIAVGRDADFVVFDPDQSFTVDQSQLYVKNRASPYHSSTLNGVILETILRGQVIYSVKSGHAKQPHGQRVVPTNIHSNPTYPSPYLPPIARLNQMDRDNFFNVVHLLFETAPPLANALYDARPFSSYNDLIDVADTIIQKCSDQDKILIINAHPRIGVNPADIKTQSTLSFREQGCDNEQLNEEVERVYQALQQLNEQYETKNGFKFVVFVAGRPKSEIVKVLEQRLQNNNTMDELKIGLSDMTTIARDRLKKLNL</sequence>
<dbReference type="PANTHER" id="PTHR43668">
    <property type="entry name" value="ALLANTOINASE"/>
    <property type="match status" value="1"/>
</dbReference>
<dbReference type="STRING" id="1054147.F4PQS2"/>
<evidence type="ECO:0000256" key="5">
    <source>
        <dbReference type="ARBA" id="ARBA00011881"/>
    </source>
</evidence>
<proteinExistence type="inferred from homology"/>
<dbReference type="NCBIfam" id="TIGR03178">
    <property type="entry name" value="allantoinase"/>
    <property type="match status" value="1"/>
</dbReference>
<dbReference type="GO" id="GO:0008270">
    <property type="term" value="F:zinc ion binding"/>
    <property type="evidence" value="ECO:0007669"/>
    <property type="project" value="InterPro"/>
</dbReference>
<reference evidence="14" key="1">
    <citation type="journal article" date="2011" name="Genome Res.">
        <title>Phylogeny-wide analysis of social amoeba genomes highlights ancient origins for complex intercellular communication.</title>
        <authorList>
            <person name="Heidel A.J."/>
            <person name="Lawal H.M."/>
            <person name="Felder M."/>
            <person name="Schilde C."/>
            <person name="Helps N.R."/>
            <person name="Tunggal B."/>
            <person name="Rivero F."/>
            <person name="John U."/>
            <person name="Schleicher M."/>
            <person name="Eichinger L."/>
            <person name="Platzer M."/>
            <person name="Noegel A.A."/>
            <person name="Schaap P."/>
            <person name="Gloeckner G."/>
        </authorList>
    </citation>
    <scope>NUCLEOTIDE SEQUENCE [LARGE SCALE GENOMIC DNA]</scope>
    <source>
        <strain evidence="14">SH3</strain>
    </source>
</reference>
<comment type="pathway">
    <text evidence="3">Nitrogen metabolism; (S)-allantoin degradation; allantoate from (S)-allantoin: step 1/1.</text>
</comment>
<dbReference type="InterPro" id="IPR017593">
    <property type="entry name" value="Allantoinase"/>
</dbReference>
<keyword evidence="8" id="KW-0479">Metal-binding</keyword>